<comment type="similarity">
    <text evidence="2">Belongs to the resistance-nodulation-cell division (RND) (TC 2.A.6) family. MmpL subfamily.</text>
</comment>
<keyword evidence="3" id="KW-1003">Cell membrane</keyword>
<feature type="domain" description="Membrane transport protein MMPL" evidence="9">
    <location>
        <begin position="474"/>
        <end position="700"/>
    </location>
</feature>
<keyword evidence="4 8" id="KW-0812">Transmembrane</keyword>
<keyword evidence="5 8" id="KW-1133">Transmembrane helix</keyword>
<keyword evidence="11" id="KW-1185">Reference proteome</keyword>
<feature type="transmembrane region" description="Helical" evidence="8">
    <location>
        <begin position="556"/>
        <end position="577"/>
    </location>
</feature>
<name>A0A4P7GM18_9ACTN</name>
<dbReference type="SUPFAM" id="SSF82866">
    <property type="entry name" value="Multidrug efflux transporter AcrB transmembrane domain"/>
    <property type="match status" value="2"/>
</dbReference>
<sequence length="735" mass="77223">MARETRRLWIWPLLVVLLWLFVGGPLGSFAGRLAEVQENDNAAFLPQSAESTEVLDVLVGFQDEETIPVTVVFEREGGLTPEDQQAIAAYAEELAEVDKIAEGGVGQPIPSEDGEAAQVVVQVATTDGEELITAVEGVREVLADPPDGLTALVGGQGGVLGDFVDAFGAIDGVLLVVAISVVLLILVVVYRTPILPLVVVFSAVLALGVASAAIYGLAAGDVLTLNGQSQGILFILAVGAATDYSLLVVARFREELRDHESKYDAMRVAYKGAFEPIVASGATVILGLLCLLLSDLASLSGLGPVGAIGIAGAMLSSLTLLPAALVLLGRWAFWPFLPRYGSEHTDTKGLWGRLARLIRARARVVWLVTFLVLAGSAAFVTQLDEEQVPQTELFLTEVESVTAQEVIDRHFEADNASPVQIVTPEEHLQATLELVSTHPGIADSGSPGAPGQPSQPAVFPLPSPGDPTVPRIVDGEAIVLATLDDPADSQAASDTVRDLRTDLDEVSTDVLVGGSTAINLDTRDVTGSDRAKVIPAILIVIFVVLALLLRALVAPVLLIVANVLSFGATLGISALVFEHVFDFPASDPSTSLIGFVFLVALGIDYSIFLMTRVREESIRQGTHPGILKGLSATGGVITSAGIVLAATFAALGVVPILFLAQIGFIVAFGVLLDALVVRSLLVPALAYDVGPAIWWPSRLWRERDHADAETARMLDGEGGSTPPAGPGNRHTNSQA</sequence>
<dbReference type="RefSeq" id="WP_135078081.1">
    <property type="nucleotide sequence ID" value="NZ_CP038267.1"/>
</dbReference>
<gene>
    <name evidence="10" type="ORF">EXE57_12790</name>
</gene>
<dbReference type="KEGG" id="noy:EXE57_12790"/>
<feature type="transmembrane region" description="Helical" evidence="8">
    <location>
        <begin position="656"/>
        <end position="677"/>
    </location>
</feature>
<evidence type="ECO:0000256" key="8">
    <source>
        <dbReference type="SAM" id="Phobius"/>
    </source>
</evidence>
<dbReference type="EMBL" id="CP038267">
    <property type="protein sequence ID" value="QBR93050.1"/>
    <property type="molecule type" value="Genomic_DNA"/>
</dbReference>
<evidence type="ECO:0000256" key="6">
    <source>
        <dbReference type="ARBA" id="ARBA00023136"/>
    </source>
</evidence>
<feature type="transmembrane region" description="Helical" evidence="8">
    <location>
        <begin position="172"/>
        <end position="190"/>
    </location>
</feature>
<dbReference type="Proteomes" id="UP000294894">
    <property type="component" value="Chromosome"/>
</dbReference>
<feature type="transmembrane region" description="Helical" evidence="8">
    <location>
        <begin position="533"/>
        <end position="549"/>
    </location>
</feature>
<protein>
    <recommendedName>
        <fullName evidence="9">Membrane transport protein MMPL domain-containing protein</fullName>
    </recommendedName>
</protein>
<proteinExistence type="inferred from homology"/>
<feature type="domain" description="Membrane transport protein MMPL" evidence="9">
    <location>
        <begin position="44"/>
        <end position="363"/>
    </location>
</feature>
<evidence type="ECO:0000256" key="4">
    <source>
        <dbReference type="ARBA" id="ARBA00022692"/>
    </source>
</evidence>
<dbReference type="OrthoDB" id="2365435at2"/>
<dbReference type="PANTHER" id="PTHR33406">
    <property type="entry name" value="MEMBRANE PROTEIN MJ1562-RELATED"/>
    <property type="match status" value="1"/>
</dbReference>
<organism evidence="10 11">
    <name type="scientific">Nocardioides euryhalodurans</name>
    <dbReference type="NCBI Taxonomy" id="2518370"/>
    <lineage>
        <taxon>Bacteria</taxon>
        <taxon>Bacillati</taxon>
        <taxon>Actinomycetota</taxon>
        <taxon>Actinomycetes</taxon>
        <taxon>Propionibacteriales</taxon>
        <taxon>Nocardioidaceae</taxon>
        <taxon>Nocardioides</taxon>
    </lineage>
</organism>
<dbReference type="GO" id="GO:0005886">
    <property type="term" value="C:plasma membrane"/>
    <property type="evidence" value="ECO:0007669"/>
    <property type="project" value="UniProtKB-SubCell"/>
</dbReference>
<feature type="transmembrane region" description="Helical" evidence="8">
    <location>
        <begin position="273"/>
        <end position="294"/>
    </location>
</feature>
<feature type="transmembrane region" description="Helical" evidence="8">
    <location>
        <begin position="364"/>
        <end position="383"/>
    </location>
</feature>
<comment type="subcellular location">
    <subcellularLocation>
        <location evidence="1">Cell membrane</location>
        <topology evidence="1">Multi-pass membrane protein</topology>
    </subcellularLocation>
</comment>
<evidence type="ECO:0000259" key="9">
    <source>
        <dbReference type="Pfam" id="PF03176"/>
    </source>
</evidence>
<feature type="transmembrane region" description="Helical" evidence="8">
    <location>
        <begin position="231"/>
        <end position="252"/>
    </location>
</feature>
<evidence type="ECO:0000256" key="7">
    <source>
        <dbReference type="SAM" id="MobiDB-lite"/>
    </source>
</evidence>
<dbReference type="PANTHER" id="PTHR33406:SF6">
    <property type="entry name" value="MEMBRANE PROTEIN YDGH-RELATED"/>
    <property type="match status" value="1"/>
</dbReference>
<evidence type="ECO:0000313" key="10">
    <source>
        <dbReference type="EMBL" id="QBR93050.1"/>
    </source>
</evidence>
<keyword evidence="6 8" id="KW-0472">Membrane</keyword>
<feature type="transmembrane region" description="Helical" evidence="8">
    <location>
        <begin position="589"/>
        <end position="609"/>
    </location>
</feature>
<evidence type="ECO:0000313" key="11">
    <source>
        <dbReference type="Proteomes" id="UP000294894"/>
    </source>
</evidence>
<feature type="transmembrane region" description="Helical" evidence="8">
    <location>
        <begin position="306"/>
        <end position="329"/>
    </location>
</feature>
<dbReference type="InterPro" id="IPR004869">
    <property type="entry name" value="MMPL_dom"/>
</dbReference>
<reference evidence="10 11" key="1">
    <citation type="submission" date="2019-03" db="EMBL/GenBank/DDBJ databases">
        <title>Three New Species of Nocardioides, Nocardioides euryhalodurans sp. nov., Nocardioides seonyuensis sp. nov. and Nocardioides eburneoflavus sp. nov., Iolated from Soil.</title>
        <authorList>
            <person name="Roh S.G."/>
            <person name="Lee C."/>
            <person name="Kim M.-K."/>
            <person name="Kim S.B."/>
        </authorList>
    </citation>
    <scope>NUCLEOTIDE SEQUENCE [LARGE SCALE GENOMIC DNA]</scope>
    <source>
        <strain evidence="10 11">MMS17-SY117</strain>
    </source>
</reference>
<dbReference type="InterPro" id="IPR050545">
    <property type="entry name" value="Mycobact_MmpL"/>
</dbReference>
<evidence type="ECO:0000256" key="3">
    <source>
        <dbReference type="ARBA" id="ARBA00022475"/>
    </source>
</evidence>
<feature type="transmembrane region" description="Helical" evidence="8">
    <location>
        <begin position="197"/>
        <end position="219"/>
    </location>
</feature>
<evidence type="ECO:0000256" key="5">
    <source>
        <dbReference type="ARBA" id="ARBA00022989"/>
    </source>
</evidence>
<feature type="region of interest" description="Disordered" evidence="7">
    <location>
        <begin position="713"/>
        <end position="735"/>
    </location>
</feature>
<dbReference type="Gene3D" id="1.20.1640.10">
    <property type="entry name" value="Multidrug efflux transporter AcrB transmembrane domain"/>
    <property type="match status" value="2"/>
</dbReference>
<evidence type="ECO:0000256" key="2">
    <source>
        <dbReference type="ARBA" id="ARBA00010157"/>
    </source>
</evidence>
<feature type="transmembrane region" description="Helical" evidence="8">
    <location>
        <begin position="630"/>
        <end position="650"/>
    </location>
</feature>
<dbReference type="Pfam" id="PF03176">
    <property type="entry name" value="MMPL"/>
    <property type="match status" value="2"/>
</dbReference>
<evidence type="ECO:0000256" key="1">
    <source>
        <dbReference type="ARBA" id="ARBA00004651"/>
    </source>
</evidence>
<dbReference type="AlphaFoldDB" id="A0A4P7GM18"/>
<accession>A0A4P7GM18</accession>